<dbReference type="AlphaFoldDB" id="A0A2N8LCQ3"/>
<protein>
    <submittedName>
        <fullName evidence="1">Uncharacterized protein</fullName>
    </submittedName>
</protein>
<accession>A0A2N8LCQ3</accession>
<evidence type="ECO:0000313" key="1">
    <source>
        <dbReference type="EMBL" id="PND47932.1"/>
    </source>
</evidence>
<gene>
    <name evidence="1" type="ORF">AT575_03335</name>
</gene>
<sequence>MKIQLINFNGDNINNFNVSISNKFGSPLSLDSFDLNVIDLNHQHIWKSNSPYISDALNIQRDFLSLKNSIEESSRTNYLFLLPQNVHFSYYYDSYHRQYREEVLLKDMLSELVNFHFNNIINKEYIYINYERNNTTINQVQIESDFYFRKDHSGYDLLDTTVFSNHIYSDSSKKLVSFTKERFSFCTLNILNNDQFDIFISKLYRHNESTPIPDWFNNVKLFDDKFQSQIIQEQNNIINQAKKLISLSEEKISKNKYYESILYKTGEELELIIRDILIQLINIDVEFVDKKKEDFYFAQNKIHYLFEFKGLVGNIKNSNISQLRMNSEKFAEENDISYDSCRRILIATRFRNDPLEKRPIIHPDVINYAKNPVNDVLIIDSVELLKLFGLFLESKITTEECLAIFNKTGLFEVVKNE</sequence>
<dbReference type="OrthoDB" id="2233287at2"/>
<dbReference type="RefSeq" id="WP_102777156.1">
    <property type="nucleotide sequence ID" value="NZ_LOCM01000015.1"/>
</dbReference>
<evidence type="ECO:0000313" key="2">
    <source>
        <dbReference type="Proteomes" id="UP000235963"/>
    </source>
</evidence>
<dbReference type="EMBL" id="LOCM01000015">
    <property type="protein sequence ID" value="PND47932.1"/>
    <property type="molecule type" value="Genomic_DNA"/>
</dbReference>
<proteinExistence type="predicted"/>
<comment type="caution">
    <text evidence="1">The sequence shown here is derived from an EMBL/GenBank/DDBJ whole genome shotgun (WGS) entry which is preliminary data.</text>
</comment>
<keyword evidence="2" id="KW-1185">Reference proteome</keyword>
<dbReference type="Proteomes" id="UP000235963">
    <property type="component" value="Unassembled WGS sequence"/>
</dbReference>
<name>A0A2N8LCQ3_9STRE</name>
<organism evidence="1 2">
    <name type="scientific">Streptococcus penaeicida</name>
    <dbReference type="NCBI Taxonomy" id="1765960"/>
    <lineage>
        <taxon>Bacteria</taxon>
        <taxon>Bacillati</taxon>
        <taxon>Bacillota</taxon>
        <taxon>Bacilli</taxon>
        <taxon>Lactobacillales</taxon>
        <taxon>Streptococcaceae</taxon>
        <taxon>Streptococcus</taxon>
    </lineage>
</organism>
<reference evidence="1 2" key="1">
    <citation type="submission" date="2015-12" db="EMBL/GenBank/DDBJ databases">
        <title>Streptococcus penaeicida sp. nov.</title>
        <authorList>
            <person name="Gomez-Gil B."/>
            <person name="Morales-Covarrubias M."/>
        </authorList>
    </citation>
    <scope>NUCLEOTIDE SEQUENCE [LARGE SCALE GENOMIC DNA]</scope>
    <source>
        <strain evidence="1 2">CAIM 1838</strain>
    </source>
</reference>